<evidence type="ECO:0000259" key="4">
    <source>
        <dbReference type="Pfam" id="PF02678"/>
    </source>
</evidence>
<dbReference type="InterPro" id="IPR012093">
    <property type="entry name" value="Pirin"/>
</dbReference>
<accession>A0A135HVN0</accession>
<dbReference type="Proteomes" id="UP000070107">
    <property type="component" value="Unassembled WGS sequence"/>
</dbReference>
<dbReference type="SUPFAM" id="SSF51182">
    <property type="entry name" value="RmlC-like cupins"/>
    <property type="match status" value="1"/>
</dbReference>
<reference evidence="6 7" key="1">
    <citation type="submission" date="2015-11" db="EMBL/GenBank/DDBJ databases">
        <title>Draft genome sequence of Paramesorhizobium deserti A-3-E, a strain highly resistant to diverse beta-lactam antibiotics.</title>
        <authorList>
            <person name="Lv R."/>
            <person name="Yang X."/>
            <person name="Fang N."/>
            <person name="Guo J."/>
            <person name="Luo X."/>
            <person name="Peng F."/>
            <person name="Yang R."/>
            <person name="Cui Y."/>
            <person name="Fang C."/>
            <person name="Song Y."/>
        </authorList>
    </citation>
    <scope>NUCLEOTIDE SEQUENCE [LARGE SCALE GENOMIC DNA]</scope>
    <source>
        <strain evidence="6 7">A-3-E</strain>
    </source>
</reference>
<comment type="caution">
    <text evidence="6">The sequence shown here is derived from an EMBL/GenBank/DDBJ whole genome shotgun (WGS) entry which is preliminary data.</text>
</comment>
<protein>
    <submittedName>
        <fullName evidence="6">Pirin</fullName>
    </submittedName>
</protein>
<comment type="similarity">
    <text evidence="1 3">Belongs to the pirin family.</text>
</comment>
<feature type="binding site" evidence="2">
    <location>
        <position position="114"/>
    </location>
    <ligand>
        <name>Fe cation</name>
        <dbReference type="ChEBI" id="CHEBI:24875"/>
    </ligand>
</feature>
<feature type="binding site" evidence="2">
    <location>
        <position position="67"/>
    </location>
    <ligand>
        <name>Fe cation</name>
        <dbReference type="ChEBI" id="CHEBI:24875"/>
    </ligand>
</feature>
<dbReference type="AlphaFoldDB" id="A0A135HVN0"/>
<evidence type="ECO:0000313" key="6">
    <source>
        <dbReference type="EMBL" id="KXF77246.1"/>
    </source>
</evidence>
<feature type="binding site" evidence="2">
    <location>
        <position position="65"/>
    </location>
    <ligand>
        <name>Fe cation</name>
        <dbReference type="ChEBI" id="CHEBI:24875"/>
    </ligand>
</feature>
<evidence type="ECO:0000256" key="1">
    <source>
        <dbReference type="ARBA" id="ARBA00008416"/>
    </source>
</evidence>
<dbReference type="GO" id="GO:0046872">
    <property type="term" value="F:metal ion binding"/>
    <property type="evidence" value="ECO:0007669"/>
    <property type="project" value="UniProtKB-KW"/>
</dbReference>
<keyword evidence="2" id="KW-0408">Iron</keyword>
<dbReference type="PIRSF" id="PIRSF006232">
    <property type="entry name" value="Pirin"/>
    <property type="match status" value="1"/>
</dbReference>
<gene>
    <name evidence="6" type="ORF">ATN84_07530</name>
</gene>
<dbReference type="PANTHER" id="PTHR13903">
    <property type="entry name" value="PIRIN-RELATED"/>
    <property type="match status" value="1"/>
</dbReference>
<dbReference type="RefSeq" id="WP_068881434.1">
    <property type="nucleotide sequence ID" value="NZ_LNTU01000012.1"/>
</dbReference>
<name>A0A135HVN0_9HYPH</name>
<keyword evidence="7" id="KW-1185">Reference proteome</keyword>
<comment type="cofactor">
    <cofactor evidence="2">
        <name>Fe cation</name>
        <dbReference type="ChEBI" id="CHEBI:24875"/>
    </cofactor>
    <text evidence="2">Binds 1 Fe cation per subunit.</text>
</comment>
<dbReference type="InterPro" id="IPR014710">
    <property type="entry name" value="RmlC-like_jellyroll"/>
</dbReference>
<dbReference type="Pfam" id="PF02678">
    <property type="entry name" value="Pirin"/>
    <property type="match status" value="1"/>
</dbReference>
<dbReference type="STRING" id="1494590.ATN84_07530"/>
<dbReference type="CDD" id="cd02247">
    <property type="entry name" value="cupin_pirin_C"/>
    <property type="match status" value="1"/>
</dbReference>
<evidence type="ECO:0000256" key="2">
    <source>
        <dbReference type="PIRSR" id="PIRSR006232-1"/>
    </source>
</evidence>
<dbReference type="InterPro" id="IPR003829">
    <property type="entry name" value="Pirin_N_dom"/>
</dbReference>
<keyword evidence="2" id="KW-0479">Metal-binding</keyword>
<evidence type="ECO:0000256" key="3">
    <source>
        <dbReference type="RuleBase" id="RU003457"/>
    </source>
</evidence>
<dbReference type="EMBL" id="LNTU01000012">
    <property type="protein sequence ID" value="KXF77246.1"/>
    <property type="molecule type" value="Genomic_DNA"/>
</dbReference>
<proteinExistence type="inferred from homology"/>
<feature type="domain" description="Pirin N-terminal" evidence="4">
    <location>
        <begin position="56"/>
        <end position="129"/>
    </location>
</feature>
<dbReference type="Gene3D" id="2.60.120.10">
    <property type="entry name" value="Jelly Rolls"/>
    <property type="match status" value="2"/>
</dbReference>
<evidence type="ECO:0000259" key="5">
    <source>
        <dbReference type="Pfam" id="PF05726"/>
    </source>
</evidence>
<dbReference type="PANTHER" id="PTHR13903:SF8">
    <property type="entry name" value="PIRIN"/>
    <property type="match status" value="1"/>
</dbReference>
<dbReference type="OrthoDB" id="9780903at2"/>
<dbReference type="InterPro" id="IPR008778">
    <property type="entry name" value="Pirin_C_dom"/>
</dbReference>
<organism evidence="6 7">
    <name type="scientific">Paramesorhizobium deserti</name>
    <dbReference type="NCBI Taxonomy" id="1494590"/>
    <lineage>
        <taxon>Bacteria</taxon>
        <taxon>Pseudomonadati</taxon>
        <taxon>Pseudomonadota</taxon>
        <taxon>Alphaproteobacteria</taxon>
        <taxon>Hyphomicrobiales</taxon>
        <taxon>Phyllobacteriaceae</taxon>
        <taxon>Paramesorhizobium</taxon>
    </lineage>
</organism>
<dbReference type="Pfam" id="PF05726">
    <property type="entry name" value="Pirin_C"/>
    <property type="match status" value="1"/>
</dbReference>
<evidence type="ECO:0000313" key="7">
    <source>
        <dbReference type="Proteomes" id="UP000070107"/>
    </source>
</evidence>
<feature type="binding site" evidence="2">
    <location>
        <position position="112"/>
    </location>
    <ligand>
        <name>Fe cation</name>
        <dbReference type="ChEBI" id="CHEBI:24875"/>
    </ligand>
</feature>
<sequence>MDSTAEIAITEVVNRRIGAIVSGKPHEIGAGFSANHFSEEMFGGRMDPLLMVDHFVMTRPTFDPHLHAGISAVTMMFEDTEGVFHNRDTLGQNIDLKAGDLYWLAAASGAAHEEKPAEGARIHALQIFVNLPGRLKKSPARSLKVEAANVPIIEGRGHRVRVVLGESGDVTGATGTPEEMTVLDGYLVLHGCFTHTLPEGWQAWVYAVSGTLTVACGGEERVIEAGMATTIDAGPSADISLKANAPAHFVLLAGKPIREAFVKHGPLVMSTAADVERTLSDYALGKFGRIPA</sequence>
<dbReference type="InterPro" id="IPR011051">
    <property type="entry name" value="RmlC_Cupin_sf"/>
</dbReference>
<feature type="domain" description="Pirin C-terminal" evidence="5">
    <location>
        <begin position="192"/>
        <end position="288"/>
    </location>
</feature>